<evidence type="ECO:0000313" key="1">
    <source>
        <dbReference type="EnsemblMetazoa" id="PPA40909.1"/>
    </source>
</evidence>
<reference evidence="2" key="1">
    <citation type="journal article" date="2008" name="Nat. Genet.">
        <title>The Pristionchus pacificus genome provides a unique perspective on nematode lifestyle and parasitism.</title>
        <authorList>
            <person name="Dieterich C."/>
            <person name="Clifton S.W."/>
            <person name="Schuster L.N."/>
            <person name="Chinwalla A."/>
            <person name="Delehaunty K."/>
            <person name="Dinkelacker I."/>
            <person name="Fulton L."/>
            <person name="Fulton R."/>
            <person name="Godfrey J."/>
            <person name="Minx P."/>
            <person name="Mitreva M."/>
            <person name="Roeseler W."/>
            <person name="Tian H."/>
            <person name="Witte H."/>
            <person name="Yang S.P."/>
            <person name="Wilson R.K."/>
            <person name="Sommer R.J."/>
        </authorList>
    </citation>
    <scope>NUCLEOTIDE SEQUENCE [LARGE SCALE GENOMIC DNA]</scope>
    <source>
        <strain evidence="2">PS312</strain>
    </source>
</reference>
<dbReference type="Proteomes" id="UP000005239">
    <property type="component" value="Unassembled WGS sequence"/>
</dbReference>
<reference evidence="1" key="2">
    <citation type="submission" date="2022-06" db="UniProtKB">
        <authorList>
            <consortium name="EnsemblMetazoa"/>
        </authorList>
    </citation>
    <scope>IDENTIFICATION</scope>
    <source>
        <strain evidence="1">PS312</strain>
    </source>
</reference>
<keyword evidence="2" id="KW-1185">Reference proteome</keyword>
<evidence type="ECO:0000313" key="2">
    <source>
        <dbReference type="Proteomes" id="UP000005239"/>
    </source>
</evidence>
<dbReference type="EnsemblMetazoa" id="PPA40909.1">
    <property type="protein sequence ID" value="PPA40909.1"/>
    <property type="gene ID" value="WBGene00279278"/>
</dbReference>
<accession>A0A8R1UX92</accession>
<gene>
    <name evidence="1" type="primary">WBGene00279278</name>
</gene>
<organism evidence="1 2">
    <name type="scientific">Pristionchus pacificus</name>
    <name type="common">Parasitic nematode worm</name>
    <dbReference type="NCBI Taxonomy" id="54126"/>
    <lineage>
        <taxon>Eukaryota</taxon>
        <taxon>Metazoa</taxon>
        <taxon>Ecdysozoa</taxon>
        <taxon>Nematoda</taxon>
        <taxon>Chromadorea</taxon>
        <taxon>Rhabditida</taxon>
        <taxon>Rhabditina</taxon>
        <taxon>Diplogasteromorpha</taxon>
        <taxon>Diplogasteroidea</taxon>
        <taxon>Neodiplogasteridae</taxon>
        <taxon>Pristionchus</taxon>
    </lineage>
</organism>
<name>A0A2A6CK28_PRIPA</name>
<protein>
    <submittedName>
        <fullName evidence="1">Uncharacterized protein</fullName>
    </submittedName>
</protein>
<dbReference type="AlphaFoldDB" id="A0A2A6CK28"/>
<sequence>MCQTPLDFIPFVSAPVAVTILHVEEAGEYYFNDLVGSYRHSPSSIVYLTAQNLIVGDVTKLKFDWSISIIKITFALEILTLLIGLIFSTAAISVFVKALFFIAINFVASSGLTTKASGLTTKYLTTKANIRHLFSRWRQDFLQIISPFHVSHLRRQDDGDHYLNDLIGSWDIRLPSPEVHLNFTRLVIAFTSNFYILSNTFATIFIEDYEFRKMAYASSVILVLGNFQCLLTAIALPIVSESFLPLDIVHPAFYYFGKHTIIPCISPPSSILPVLKKEKNEGDHYFNDLFESWDNRLPVNKRL</sequence>
<proteinExistence type="predicted"/>
<accession>A0A2A6CK28</accession>